<keyword evidence="1" id="KW-0472">Membrane</keyword>
<dbReference type="Proteomes" id="UP000592780">
    <property type="component" value="Unassembled WGS sequence"/>
</dbReference>
<keyword evidence="1" id="KW-1133">Transmembrane helix</keyword>
<reference evidence="2 3" key="1">
    <citation type="submission" date="2020-08" db="EMBL/GenBank/DDBJ databases">
        <title>Genomic Encyclopedia of Type Strains, Phase IV (KMG-V): Genome sequencing to study the core and pangenomes of soil and plant-associated prokaryotes.</title>
        <authorList>
            <person name="Whitman W."/>
        </authorList>
    </citation>
    <scope>NUCLEOTIDE SEQUENCE [LARGE SCALE GENOMIC DNA]</scope>
    <source>
        <strain evidence="2 3">JPY158</strain>
    </source>
</reference>
<feature type="transmembrane region" description="Helical" evidence="1">
    <location>
        <begin position="6"/>
        <end position="28"/>
    </location>
</feature>
<gene>
    <name evidence="2" type="ORF">HDG40_001245</name>
</gene>
<keyword evidence="3" id="KW-1185">Reference proteome</keyword>
<protein>
    <submittedName>
        <fullName evidence="2">Putative membrane protein</fullName>
    </submittedName>
</protein>
<feature type="transmembrane region" description="Helical" evidence="1">
    <location>
        <begin position="49"/>
        <end position="71"/>
    </location>
</feature>
<proteinExistence type="predicted"/>
<dbReference type="Pfam" id="PF03653">
    <property type="entry name" value="UPF0093"/>
    <property type="match status" value="1"/>
</dbReference>
<dbReference type="RefSeq" id="WP_260185327.1">
    <property type="nucleotide sequence ID" value="NZ_JACHDD010000002.1"/>
</dbReference>
<dbReference type="GO" id="GO:0006782">
    <property type="term" value="P:protoporphyrinogen IX biosynthetic process"/>
    <property type="evidence" value="ECO:0007669"/>
    <property type="project" value="UniProtKB-UniPathway"/>
</dbReference>
<keyword evidence="1" id="KW-0812">Transmembrane</keyword>
<dbReference type="UniPathway" id="UPA00251">
    <property type="reaction ID" value="UER00324"/>
</dbReference>
<comment type="caution">
    <text evidence="2">The sequence shown here is derived from an EMBL/GenBank/DDBJ whole genome shotgun (WGS) entry which is preliminary data.</text>
</comment>
<feature type="transmembrane region" description="Helical" evidence="1">
    <location>
        <begin position="83"/>
        <end position="105"/>
    </location>
</feature>
<accession>A0A7W8Q3I0</accession>
<organism evidence="2 3">
    <name type="scientific">Paraburkholderia atlantica</name>
    <dbReference type="NCBI Taxonomy" id="2654982"/>
    <lineage>
        <taxon>Bacteria</taxon>
        <taxon>Pseudomonadati</taxon>
        <taxon>Pseudomonadota</taxon>
        <taxon>Betaproteobacteria</taxon>
        <taxon>Burkholderiales</taxon>
        <taxon>Burkholderiaceae</taxon>
        <taxon>Paraburkholderia</taxon>
    </lineage>
</organism>
<evidence type="ECO:0000313" key="2">
    <source>
        <dbReference type="EMBL" id="MBB5423103.1"/>
    </source>
</evidence>
<dbReference type="AlphaFoldDB" id="A0A7W8Q3I0"/>
<dbReference type="InterPro" id="IPR005265">
    <property type="entry name" value="HemJ-like"/>
</dbReference>
<evidence type="ECO:0000313" key="3">
    <source>
        <dbReference type="Proteomes" id="UP000592780"/>
    </source>
</evidence>
<sequence>MTTLLKFIHLAAIAIWSGGLLVLPYLFWQRRGLAAGTELDRLHRITRLVFVELTSPAAFVAIASGTALIFLQATFVEWFTAKMVFVGIMAMLHVLAGLVLHDLFCPTAASAVPRRSR</sequence>
<evidence type="ECO:0000256" key="1">
    <source>
        <dbReference type="SAM" id="Phobius"/>
    </source>
</evidence>
<name>A0A7W8Q3I0_PARAM</name>
<dbReference type="EMBL" id="JACHDD010000002">
    <property type="protein sequence ID" value="MBB5423103.1"/>
    <property type="molecule type" value="Genomic_DNA"/>
</dbReference>